<dbReference type="GO" id="GO:0070038">
    <property type="term" value="F:rRNA (pseudouridine-N3-)-methyltransferase activity"/>
    <property type="evidence" value="ECO:0007669"/>
    <property type="project" value="UniProtKB-UniRule"/>
</dbReference>
<feature type="binding site" evidence="5">
    <location>
        <position position="85"/>
    </location>
    <ligand>
        <name>S-adenosyl-L-methionine</name>
        <dbReference type="ChEBI" id="CHEBI:59789"/>
    </ligand>
</feature>
<feature type="binding site" evidence="5">
    <location>
        <position position="56"/>
    </location>
    <ligand>
        <name>S-adenosyl-L-methionine</name>
        <dbReference type="ChEBI" id="CHEBI:59789"/>
    </ligand>
</feature>
<proteinExistence type="inferred from homology"/>
<reference evidence="6" key="1">
    <citation type="journal article" date="2020" name="mSystems">
        <title>Genome- and Community-Level Interaction Insights into Carbon Utilization and Element Cycling Functions of Hydrothermarchaeota in Hydrothermal Sediment.</title>
        <authorList>
            <person name="Zhou Z."/>
            <person name="Liu Y."/>
            <person name="Xu W."/>
            <person name="Pan J."/>
            <person name="Luo Z.H."/>
            <person name="Li M."/>
        </authorList>
    </citation>
    <scope>NUCLEOTIDE SEQUENCE [LARGE SCALE GENOMIC DNA]</scope>
    <source>
        <strain evidence="6">SpSt-246</strain>
    </source>
</reference>
<dbReference type="PANTHER" id="PTHR33603">
    <property type="entry name" value="METHYLTRANSFERASE"/>
    <property type="match status" value="1"/>
</dbReference>
<gene>
    <name evidence="5" type="primary">rlmH</name>
    <name evidence="6" type="ORF">ENP73_02935</name>
</gene>
<dbReference type="Gene3D" id="3.40.1280.10">
    <property type="match status" value="1"/>
</dbReference>
<accession>A0A7C2C3L1</accession>
<comment type="similarity">
    <text evidence="4 5">Belongs to the RNA methyltransferase RlmH family.</text>
</comment>
<dbReference type="SUPFAM" id="SSF75217">
    <property type="entry name" value="alpha/beta knot"/>
    <property type="match status" value="1"/>
</dbReference>
<keyword evidence="5" id="KW-0963">Cytoplasm</keyword>
<organism evidence="6">
    <name type="scientific">Thermus islandicus</name>
    <dbReference type="NCBI Taxonomy" id="540988"/>
    <lineage>
        <taxon>Bacteria</taxon>
        <taxon>Thermotogati</taxon>
        <taxon>Deinococcota</taxon>
        <taxon>Deinococci</taxon>
        <taxon>Thermales</taxon>
        <taxon>Thermaceae</taxon>
        <taxon>Thermus</taxon>
    </lineage>
</organism>
<evidence type="ECO:0000256" key="5">
    <source>
        <dbReference type="HAMAP-Rule" id="MF_00658"/>
    </source>
</evidence>
<keyword evidence="2 5" id="KW-0808">Transferase</keyword>
<dbReference type="HAMAP" id="MF_00658">
    <property type="entry name" value="23SrRNA_methyltr_H"/>
    <property type="match status" value="1"/>
</dbReference>
<keyword evidence="5" id="KW-0698">rRNA processing</keyword>
<protein>
    <recommendedName>
        <fullName evidence="5">Ribosomal RNA large subunit methyltransferase H</fullName>
        <ecNumber evidence="5">2.1.1.177</ecNumber>
    </recommendedName>
    <alternativeName>
        <fullName evidence="5">23S rRNA (pseudouridine1915-N3)-methyltransferase</fullName>
    </alternativeName>
    <alternativeName>
        <fullName evidence="5">23S rRNA m3Psi1915 methyltransferase</fullName>
    </alternativeName>
    <alternativeName>
        <fullName evidence="5">rRNA (pseudouridine-N3-)-methyltransferase RlmH</fullName>
    </alternativeName>
</protein>
<dbReference type="InterPro" id="IPR029028">
    <property type="entry name" value="Alpha/beta_knot_MTases"/>
</dbReference>
<keyword evidence="1 5" id="KW-0489">Methyltransferase</keyword>
<comment type="caution">
    <text evidence="6">The sequence shown here is derived from an EMBL/GenBank/DDBJ whole genome shotgun (WGS) entry which is preliminary data.</text>
</comment>
<evidence type="ECO:0000256" key="4">
    <source>
        <dbReference type="ARBA" id="ARBA00038303"/>
    </source>
</evidence>
<feature type="binding site" evidence="5">
    <location>
        <begin position="104"/>
        <end position="109"/>
    </location>
    <ligand>
        <name>S-adenosyl-L-methionine</name>
        <dbReference type="ChEBI" id="CHEBI:59789"/>
    </ligand>
</feature>
<comment type="subcellular location">
    <subcellularLocation>
        <location evidence="5">Cytoplasm</location>
    </subcellularLocation>
</comment>
<evidence type="ECO:0000313" key="6">
    <source>
        <dbReference type="EMBL" id="HEH81961.1"/>
    </source>
</evidence>
<dbReference type="EMBL" id="DSKL01000124">
    <property type="protein sequence ID" value="HEH81961.1"/>
    <property type="molecule type" value="Genomic_DNA"/>
</dbReference>
<evidence type="ECO:0000256" key="2">
    <source>
        <dbReference type="ARBA" id="ARBA00022679"/>
    </source>
</evidence>
<dbReference type="Pfam" id="PF02590">
    <property type="entry name" value="SPOUT_MTase"/>
    <property type="match status" value="1"/>
</dbReference>
<dbReference type="InterPro" id="IPR029026">
    <property type="entry name" value="tRNA_m1G_MTases_N"/>
</dbReference>
<evidence type="ECO:0000256" key="3">
    <source>
        <dbReference type="ARBA" id="ARBA00022691"/>
    </source>
</evidence>
<evidence type="ECO:0000256" key="1">
    <source>
        <dbReference type="ARBA" id="ARBA00022603"/>
    </source>
</evidence>
<sequence length="138" mass="15750">MRLRVVAVGRPRLAYARLGLEEYAARIRRYAPLELVFVRGEKELLPKAEGHRRVVLDERGRLFTTEAFSRLLLSFEGERVAFLVGGAEGHPEAVREEADLLLSLSPLTLQHELALLVLLEQLYRVLTLRAGHPYHRKS</sequence>
<comment type="catalytic activity">
    <reaction evidence="5">
        <text>pseudouridine(1915) in 23S rRNA + S-adenosyl-L-methionine = N(3)-methylpseudouridine(1915) in 23S rRNA + S-adenosyl-L-homocysteine + H(+)</text>
        <dbReference type="Rhea" id="RHEA:42752"/>
        <dbReference type="Rhea" id="RHEA-COMP:10221"/>
        <dbReference type="Rhea" id="RHEA-COMP:10222"/>
        <dbReference type="ChEBI" id="CHEBI:15378"/>
        <dbReference type="ChEBI" id="CHEBI:57856"/>
        <dbReference type="ChEBI" id="CHEBI:59789"/>
        <dbReference type="ChEBI" id="CHEBI:65314"/>
        <dbReference type="ChEBI" id="CHEBI:74486"/>
        <dbReference type="EC" id="2.1.1.177"/>
    </reaction>
</comment>
<comment type="subunit">
    <text evidence="5">Homodimer.</text>
</comment>
<keyword evidence="3 5" id="KW-0949">S-adenosyl-L-methionine</keyword>
<dbReference type="AlphaFoldDB" id="A0A7C2C3L1"/>
<dbReference type="GO" id="GO:0005737">
    <property type="term" value="C:cytoplasm"/>
    <property type="evidence" value="ECO:0007669"/>
    <property type="project" value="UniProtKB-SubCell"/>
</dbReference>
<dbReference type="EC" id="2.1.1.177" evidence="5"/>
<dbReference type="InterPro" id="IPR003742">
    <property type="entry name" value="RlmH-like"/>
</dbReference>
<dbReference type="PANTHER" id="PTHR33603:SF1">
    <property type="entry name" value="RIBOSOMAL RNA LARGE SUBUNIT METHYLTRANSFERASE H"/>
    <property type="match status" value="1"/>
</dbReference>
<comment type="function">
    <text evidence="5">Specifically methylates the pseudouridine at position 1915 (m3Psi1915) in 23S rRNA.</text>
</comment>
<dbReference type="PIRSF" id="PIRSF004505">
    <property type="entry name" value="MT_bac"/>
    <property type="match status" value="1"/>
</dbReference>
<name>A0A7C2C3L1_9DEIN</name>